<dbReference type="Proteomes" id="UP000677918">
    <property type="component" value="Unassembled WGS sequence"/>
</dbReference>
<feature type="transmembrane region" description="Helical" evidence="1">
    <location>
        <begin position="464"/>
        <end position="486"/>
    </location>
</feature>
<keyword evidence="1" id="KW-0472">Membrane</keyword>
<feature type="transmembrane region" description="Helical" evidence="1">
    <location>
        <begin position="127"/>
        <end position="154"/>
    </location>
</feature>
<dbReference type="EMBL" id="BOVK01000019">
    <property type="protein sequence ID" value="GIQ68849.1"/>
    <property type="molecule type" value="Genomic_DNA"/>
</dbReference>
<feature type="transmembrane region" description="Helical" evidence="1">
    <location>
        <begin position="87"/>
        <end position="106"/>
    </location>
</feature>
<keyword evidence="3" id="KW-1185">Reference proteome</keyword>
<keyword evidence="1" id="KW-0812">Transmembrane</keyword>
<evidence type="ECO:0000256" key="1">
    <source>
        <dbReference type="SAM" id="Phobius"/>
    </source>
</evidence>
<feature type="transmembrane region" description="Helical" evidence="1">
    <location>
        <begin position="24"/>
        <end position="46"/>
    </location>
</feature>
<feature type="transmembrane region" description="Helical" evidence="1">
    <location>
        <begin position="393"/>
        <end position="419"/>
    </location>
</feature>
<feature type="transmembrane region" description="Helical" evidence="1">
    <location>
        <begin position="240"/>
        <end position="261"/>
    </location>
</feature>
<proteinExistence type="predicted"/>
<accession>A0A8J4H0W7</accession>
<comment type="caution">
    <text evidence="2">The sequence shown here is derived from an EMBL/GenBank/DDBJ whole genome shotgun (WGS) entry which is preliminary data.</text>
</comment>
<feature type="transmembrane region" description="Helical" evidence="1">
    <location>
        <begin position="439"/>
        <end position="457"/>
    </location>
</feature>
<evidence type="ECO:0000313" key="2">
    <source>
        <dbReference type="EMBL" id="GIQ68849.1"/>
    </source>
</evidence>
<name>A0A8J4H0W7_9BACL</name>
<evidence type="ECO:0000313" key="3">
    <source>
        <dbReference type="Proteomes" id="UP000677918"/>
    </source>
</evidence>
<feature type="transmembrane region" description="Helical" evidence="1">
    <location>
        <begin position="196"/>
        <end position="214"/>
    </location>
</feature>
<dbReference type="RefSeq" id="WP_213411627.1">
    <property type="nucleotide sequence ID" value="NZ_BOVK01000019.1"/>
</dbReference>
<feature type="transmembrane region" description="Helical" evidence="1">
    <location>
        <begin position="347"/>
        <end position="372"/>
    </location>
</feature>
<organism evidence="2 3">
    <name type="scientific">Xylanibacillus composti</name>
    <dbReference type="NCBI Taxonomy" id="1572762"/>
    <lineage>
        <taxon>Bacteria</taxon>
        <taxon>Bacillati</taxon>
        <taxon>Bacillota</taxon>
        <taxon>Bacilli</taxon>
        <taxon>Bacillales</taxon>
        <taxon>Paenibacillaceae</taxon>
        <taxon>Xylanibacillus</taxon>
    </lineage>
</organism>
<dbReference type="AlphaFoldDB" id="A0A8J4H0W7"/>
<keyword evidence="1" id="KW-1133">Transmembrane helix</keyword>
<reference evidence="2" key="1">
    <citation type="submission" date="2021-04" db="EMBL/GenBank/DDBJ databases">
        <title>Draft genome sequence of Xylanibacillus composti strain K13.</title>
        <authorList>
            <person name="Uke A."/>
            <person name="Chhe C."/>
            <person name="Baramee S."/>
            <person name="Kosugi A."/>
        </authorList>
    </citation>
    <scope>NUCLEOTIDE SEQUENCE</scope>
    <source>
        <strain evidence="2">K13</strain>
    </source>
</reference>
<sequence length="534" mass="57476">MASQWYARTGRLVRFILRRDRLRIPLWLLAIASLTLVVAQAFAGLYPTASERQTMAETMLNPAMTAMLGKGYGLDNYTLGAMMAHQMLLMTAVAVGIMSMLLVARHTRADEEEGRMELIRSLPVGRLSNLQATVLVGFGTNAILALLVAVGLYSLRLESMDLEGSLLYGAALGAAGMFFTGAAAVFAQLSPSARGTIGLSIAVLLLAYLVRAIGDVTDGVLTWFSPLGWVLSAEVYVNNYWWPVILTAAVALLLAAAAYGLHAMRDLEAGIWPARPGRTRASVFLQSPLGLGLRLQRTGLIAWAIGMFVLGASYGSVLGDLDSFFADNAIMNELLSQAEGYSLTEQFIPFLMIIISIICTVPGLMAILKLGAEEKKNRTEHLLSRTVSRLRIMGSYVGISLATGWIMLSMAAIGLGLAASAVMEEPIALGAFYQAAMSYLPAVWTMIGVAVLLIGVAPKFAGLAWAYLGFSFFVVYLGSLLQFPVWLGNLSPFAHASQLPVEEMDYTQAFLLLLVAGLLIAAGMLGYRKRDIHG</sequence>
<feature type="transmembrane region" description="Helical" evidence="1">
    <location>
        <begin position="506"/>
        <end position="527"/>
    </location>
</feature>
<feature type="transmembrane region" description="Helical" evidence="1">
    <location>
        <begin position="300"/>
        <end position="318"/>
    </location>
</feature>
<gene>
    <name evidence="2" type="ORF">XYCOK13_16730</name>
</gene>
<feature type="transmembrane region" description="Helical" evidence="1">
    <location>
        <begin position="166"/>
        <end position="189"/>
    </location>
</feature>
<protein>
    <submittedName>
        <fullName evidence="2">ABC transporter membrane-spanning protein</fullName>
    </submittedName>
</protein>